<dbReference type="Gene3D" id="1.10.10.10">
    <property type="entry name" value="Winged helix-like DNA-binding domain superfamily/Winged helix DNA-binding domain"/>
    <property type="match status" value="1"/>
</dbReference>
<name>A0A6B3SZB9_9BURK</name>
<sequence>MNGAAMAEAPARDSIAEFLFGDPVLHRRFAMAIDILARLMSLSPPGATAGELAAALGQPTRAVQALLGGLARAGLVARSPQCADRWLCPGTIGVATLADVFRCVAESPPPRQRRAASKPDVPKPDAGRPPPDRADARHGVDILLMQATMAVNQVVLQHLQAFDLGRLRAVGGSSARQTFQARSLHSRAHR</sequence>
<organism evidence="2 3">
    <name type="scientific">Noviherbaspirillum galbum</name>
    <dbReference type="NCBI Taxonomy" id="2709383"/>
    <lineage>
        <taxon>Bacteria</taxon>
        <taxon>Pseudomonadati</taxon>
        <taxon>Pseudomonadota</taxon>
        <taxon>Betaproteobacteria</taxon>
        <taxon>Burkholderiales</taxon>
        <taxon>Oxalobacteraceae</taxon>
        <taxon>Noviherbaspirillum</taxon>
    </lineage>
</organism>
<feature type="compositionally biased region" description="Basic and acidic residues" evidence="1">
    <location>
        <begin position="120"/>
        <end position="136"/>
    </location>
</feature>
<dbReference type="AlphaFoldDB" id="A0A6B3SZB9"/>
<proteinExistence type="predicted"/>
<dbReference type="SUPFAM" id="SSF46785">
    <property type="entry name" value="Winged helix' DNA-binding domain"/>
    <property type="match status" value="1"/>
</dbReference>
<reference evidence="2 3" key="1">
    <citation type="submission" date="2020-02" db="EMBL/GenBank/DDBJ databases">
        <authorList>
            <person name="Kim M.K."/>
        </authorList>
    </citation>
    <scope>NUCLEOTIDE SEQUENCE [LARGE SCALE GENOMIC DNA]</scope>
    <source>
        <strain evidence="2 3">17J57-3</strain>
    </source>
</reference>
<comment type="caution">
    <text evidence="2">The sequence shown here is derived from an EMBL/GenBank/DDBJ whole genome shotgun (WGS) entry which is preliminary data.</text>
</comment>
<dbReference type="InterPro" id="IPR036390">
    <property type="entry name" value="WH_DNA-bd_sf"/>
</dbReference>
<gene>
    <name evidence="2" type="ORF">G3574_26020</name>
</gene>
<evidence type="ECO:0000313" key="3">
    <source>
        <dbReference type="Proteomes" id="UP000482155"/>
    </source>
</evidence>
<evidence type="ECO:0000313" key="2">
    <source>
        <dbReference type="EMBL" id="NEX64552.1"/>
    </source>
</evidence>
<feature type="region of interest" description="Disordered" evidence="1">
    <location>
        <begin position="108"/>
        <end position="136"/>
    </location>
</feature>
<keyword evidence="3" id="KW-1185">Reference proteome</keyword>
<protein>
    <submittedName>
        <fullName evidence="2">MarR family transcriptional regulator</fullName>
    </submittedName>
</protein>
<dbReference type="EMBL" id="JAAIVB010000080">
    <property type="protein sequence ID" value="NEX64552.1"/>
    <property type="molecule type" value="Genomic_DNA"/>
</dbReference>
<dbReference type="Proteomes" id="UP000482155">
    <property type="component" value="Unassembled WGS sequence"/>
</dbReference>
<dbReference type="InterPro" id="IPR036388">
    <property type="entry name" value="WH-like_DNA-bd_sf"/>
</dbReference>
<accession>A0A6B3SZB9</accession>
<evidence type="ECO:0000256" key="1">
    <source>
        <dbReference type="SAM" id="MobiDB-lite"/>
    </source>
</evidence>
<dbReference type="RefSeq" id="WP_163968485.1">
    <property type="nucleotide sequence ID" value="NZ_JAAIVB010000080.1"/>
</dbReference>